<comment type="caution">
    <text evidence="5">The sequence shown here is derived from an EMBL/GenBank/DDBJ whole genome shotgun (WGS) entry which is preliminary data.</text>
</comment>
<dbReference type="InterPro" id="IPR014748">
    <property type="entry name" value="Enoyl-CoA_hydra_C"/>
</dbReference>
<evidence type="ECO:0000256" key="2">
    <source>
        <dbReference type="ARBA" id="ARBA00023239"/>
    </source>
</evidence>
<dbReference type="PANTHER" id="PTHR11941">
    <property type="entry name" value="ENOYL-COA HYDRATASE-RELATED"/>
    <property type="match status" value="1"/>
</dbReference>
<gene>
    <name evidence="5" type="ORF">RM528_06085</name>
</gene>
<proteinExistence type="inferred from homology"/>
<dbReference type="InterPro" id="IPR029045">
    <property type="entry name" value="ClpP/crotonase-like_dom_sf"/>
</dbReference>
<name>A0ABU2QBW3_9ACTN</name>
<evidence type="ECO:0000256" key="4">
    <source>
        <dbReference type="ARBA" id="ARBA00023717"/>
    </source>
</evidence>
<comment type="catalytic activity">
    <reaction evidence="3">
        <text>a (3S)-3-hydroxyacyl-CoA = a (2E)-enoyl-CoA + H2O</text>
        <dbReference type="Rhea" id="RHEA:16105"/>
        <dbReference type="ChEBI" id="CHEBI:15377"/>
        <dbReference type="ChEBI" id="CHEBI:57318"/>
        <dbReference type="ChEBI" id="CHEBI:58856"/>
        <dbReference type="EC" id="4.2.1.17"/>
    </reaction>
</comment>
<comment type="catalytic activity">
    <reaction evidence="4">
        <text>a 4-saturated-(3S)-3-hydroxyacyl-CoA = a (3E)-enoyl-CoA + H2O</text>
        <dbReference type="Rhea" id="RHEA:20724"/>
        <dbReference type="ChEBI" id="CHEBI:15377"/>
        <dbReference type="ChEBI" id="CHEBI:58521"/>
        <dbReference type="ChEBI" id="CHEBI:137480"/>
        <dbReference type="EC" id="4.2.1.17"/>
    </reaction>
</comment>
<evidence type="ECO:0000313" key="6">
    <source>
        <dbReference type="Proteomes" id="UP001180503"/>
    </source>
</evidence>
<comment type="similarity">
    <text evidence="1">Belongs to the enoyl-CoA hydratase/isomerase family.</text>
</comment>
<accession>A0ABU2QBW3</accession>
<reference evidence="6" key="1">
    <citation type="submission" date="2023-07" db="EMBL/GenBank/DDBJ databases">
        <title>30 novel species of actinomycetes from the DSMZ collection.</title>
        <authorList>
            <person name="Nouioui I."/>
        </authorList>
    </citation>
    <scope>NUCLEOTIDE SEQUENCE [LARGE SCALE GENOMIC DNA]</scope>
    <source>
        <strain evidence="6">DSM 41635</strain>
    </source>
</reference>
<evidence type="ECO:0000256" key="3">
    <source>
        <dbReference type="ARBA" id="ARBA00023709"/>
    </source>
</evidence>
<dbReference type="Proteomes" id="UP001180503">
    <property type="component" value="Unassembled WGS sequence"/>
</dbReference>
<sequence>MTGTRPAPPDLGTEHVRLDIADRVATLTLDRPAKLNAVTPEMSAALVRAIEWCDTTDDVRAVVVTGAGERAFSVGSDIRALDRYATPWDFRNRVDYCDAIRAARTPTIAAVGGYALGGGLETALSCDIRLASDNASFGAPEITLGWIGGGGMAAFLSRAAGPSNAAMMLLTGERIDSARALEWHLVSEVVPRAQLLDRARTLAAVIASRAPAAAETAKINLRAAANLPEDQALAYERDLQTICFATEDAAEGRRAFAEKRTPVFRKR</sequence>
<dbReference type="Gene3D" id="3.90.226.10">
    <property type="entry name" value="2-enoyl-CoA Hydratase, Chain A, domain 1"/>
    <property type="match status" value="1"/>
</dbReference>
<protein>
    <submittedName>
        <fullName evidence="5">Enoyl-CoA hydratase-related protein</fullName>
    </submittedName>
</protein>
<dbReference type="EMBL" id="JAVRFB010000003">
    <property type="protein sequence ID" value="MDT0401419.1"/>
    <property type="molecule type" value="Genomic_DNA"/>
</dbReference>
<evidence type="ECO:0000313" key="5">
    <source>
        <dbReference type="EMBL" id="MDT0401419.1"/>
    </source>
</evidence>
<organism evidence="5 6">
    <name type="scientific">Streptomyces edwardsiae</name>
    <dbReference type="NCBI Taxonomy" id="3075527"/>
    <lineage>
        <taxon>Bacteria</taxon>
        <taxon>Bacillati</taxon>
        <taxon>Actinomycetota</taxon>
        <taxon>Actinomycetes</taxon>
        <taxon>Kitasatosporales</taxon>
        <taxon>Streptomycetaceae</taxon>
        <taxon>Streptomyces</taxon>
    </lineage>
</organism>
<dbReference type="CDD" id="cd06558">
    <property type="entry name" value="crotonase-like"/>
    <property type="match status" value="1"/>
</dbReference>
<evidence type="ECO:0000256" key="1">
    <source>
        <dbReference type="ARBA" id="ARBA00005254"/>
    </source>
</evidence>
<dbReference type="Gene3D" id="1.10.12.10">
    <property type="entry name" value="Lyase 2-enoyl-coa Hydratase, Chain A, domain 2"/>
    <property type="match status" value="1"/>
</dbReference>
<dbReference type="RefSeq" id="WP_037893900.1">
    <property type="nucleotide sequence ID" value="NZ_JAVRFB010000003.1"/>
</dbReference>
<dbReference type="Pfam" id="PF00378">
    <property type="entry name" value="ECH_1"/>
    <property type="match status" value="1"/>
</dbReference>
<dbReference type="InterPro" id="IPR001753">
    <property type="entry name" value="Enoyl-CoA_hydra/iso"/>
</dbReference>
<dbReference type="SUPFAM" id="SSF52096">
    <property type="entry name" value="ClpP/crotonase"/>
    <property type="match status" value="1"/>
</dbReference>
<dbReference type="PANTHER" id="PTHR11941:SF54">
    <property type="entry name" value="ENOYL-COA HYDRATASE, MITOCHONDRIAL"/>
    <property type="match status" value="1"/>
</dbReference>
<keyword evidence="2" id="KW-0456">Lyase</keyword>